<dbReference type="KEGG" id="egm:AYC65_20240"/>
<keyword evidence="2" id="KW-1185">Reference proteome</keyword>
<dbReference type="GeneID" id="93135257"/>
<dbReference type="RefSeq" id="WP_052114757.1">
    <property type="nucleotide sequence ID" value="NZ_CBCSDR010000008.1"/>
</dbReference>
<gene>
    <name evidence="1" type="ORF">I6H88_10250</name>
</gene>
<dbReference type="Proteomes" id="UP000595426">
    <property type="component" value="Chromosome"/>
</dbReference>
<organism evidence="1 2">
    <name type="scientific">Elizabethkingia bruuniana</name>
    <dbReference type="NCBI Taxonomy" id="1756149"/>
    <lineage>
        <taxon>Bacteria</taxon>
        <taxon>Pseudomonadati</taxon>
        <taxon>Bacteroidota</taxon>
        <taxon>Flavobacteriia</taxon>
        <taxon>Flavobacteriales</taxon>
        <taxon>Weeksellaceae</taxon>
        <taxon>Elizabethkingia</taxon>
    </lineage>
</organism>
<sequence>MKDCLIYTNIEENSKLFSHEIQDIVSENGETFLEKNSDFDLKKSKNFPDGFLYFRSILEISIKDDSDEILIINSILNLLWNNNISAIASCDFEDKLIHKGGYKNQSIPF</sequence>
<reference evidence="1 2" key="1">
    <citation type="submission" date="2020-12" db="EMBL/GenBank/DDBJ databases">
        <title>FDA dAtabase for Regulatory Grade micrObial Sequences (FDA-ARGOS): Supporting development and validation of Infectious Disease Dx tests.</title>
        <authorList>
            <person name="Kerrigan L."/>
            <person name="Long C."/>
            <person name="Tallon L."/>
            <person name="Sadzewicz L."/>
            <person name="Zhao X."/>
            <person name="Boylan J."/>
            <person name="Ott S."/>
            <person name="Bowen H."/>
            <person name="Vavikolanu K."/>
            <person name="Mehta A."/>
            <person name="Aluvathingal J."/>
            <person name="Nadendla S."/>
            <person name="Yan Y."/>
            <person name="Sichtig H."/>
        </authorList>
    </citation>
    <scope>NUCLEOTIDE SEQUENCE [LARGE SCALE GENOMIC DNA]</scope>
    <source>
        <strain evidence="1 2">FDAARGOS_1031</strain>
    </source>
</reference>
<name>A0A7T7V2Y7_9FLAO</name>
<accession>A0A7T7V2Y7</accession>
<dbReference type="EMBL" id="CP067018">
    <property type="protein sequence ID" value="QQN60923.1"/>
    <property type="molecule type" value="Genomic_DNA"/>
</dbReference>
<evidence type="ECO:0008006" key="3">
    <source>
        <dbReference type="Google" id="ProtNLM"/>
    </source>
</evidence>
<dbReference type="AlphaFoldDB" id="A0A7T7V2Y7"/>
<dbReference type="OrthoDB" id="470767at2"/>
<proteinExistence type="predicted"/>
<evidence type="ECO:0000313" key="2">
    <source>
        <dbReference type="Proteomes" id="UP000595426"/>
    </source>
</evidence>
<evidence type="ECO:0000313" key="1">
    <source>
        <dbReference type="EMBL" id="QQN60923.1"/>
    </source>
</evidence>
<protein>
    <recommendedName>
        <fullName evidence="3">1,4-dihydroxy-6-naphthoate synthase</fullName>
    </recommendedName>
</protein>